<dbReference type="AlphaFoldDB" id="A0A940PMG4"/>
<dbReference type="PANTHER" id="PTHR35401:SF2">
    <property type="entry name" value="ABC-TYPE TRANSPORT SYSTEM"/>
    <property type="match status" value="1"/>
</dbReference>
<dbReference type="EMBL" id="JAFIDA010000001">
    <property type="protein sequence ID" value="MBP1325810.1"/>
    <property type="molecule type" value="Genomic_DNA"/>
</dbReference>
<comment type="similarity">
    <text evidence="2">Belongs to the TacA antitoxin family.</text>
</comment>
<accession>A0A940PMG4</accession>
<dbReference type="GO" id="GO:0006355">
    <property type="term" value="P:regulation of DNA-templated transcription"/>
    <property type="evidence" value="ECO:0007669"/>
    <property type="project" value="InterPro"/>
</dbReference>
<dbReference type="SUPFAM" id="SSF47598">
    <property type="entry name" value="Ribbon-helix-helix"/>
    <property type="match status" value="1"/>
</dbReference>
<evidence type="ECO:0000256" key="2">
    <source>
        <dbReference type="ARBA" id="ARBA00049988"/>
    </source>
</evidence>
<reference evidence="3" key="1">
    <citation type="submission" date="2021-02" db="EMBL/GenBank/DDBJ databases">
        <title>Sequencing the genomes of 1000 actinobacteria strains.</title>
        <authorList>
            <person name="Klenk H.-P."/>
        </authorList>
    </citation>
    <scope>NUCLEOTIDE SEQUENCE</scope>
    <source>
        <strain evidence="3">DSM 22850</strain>
    </source>
</reference>
<comment type="caution">
    <text evidence="3">The sequence shown here is derived from an EMBL/GenBank/DDBJ whole genome shotgun (WGS) entry which is preliminary data.</text>
</comment>
<organism evidence="3 4">
    <name type="scientific">Leucobacter exalbidus</name>
    <dbReference type="NCBI Taxonomy" id="662960"/>
    <lineage>
        <taxon>Bacteria</taxon>
        <taxon>Bacillati</taxon>
        <taxon>Actinomycetota</taxon>
        <taxon>Actinomycetes</taxon>
        <taxon>Micrococcales</taxon>
        <taxon>Microbacteriaceae</taxon>
        <taxon>Leucobacter</taxon>
    </lineage>
</organism>
<protein>
    <submittedName>
        <fullName evidence="3">Uncharacterized protein (DUF1778 family)</fullName>
    </submittedName>
</protein>
<dbReference type="Pfam" id="PF08681">
    <property type="entry name" value="TacA1"/>
    <property type="match status" value="1"/>
</dbReference>
<evidence type="ECO:0000313" key="4">
    <source>
        <dbReference type="Proteomes" id="UP000675163"/>
    </source>
</evidence>
<name>A0A940PMG4_9MICO</name>
<proteinExistence type="inferred from homology"/>
<evidence type="ECO:0000313" key="3">
    <source>
        <dbReference type="EMBL" id="MBP1325810.1"/>
    </source>
</evidence>
<dbReference type="InterPro" id="IPR014795">
    <property type="entry name" value="TacA_1-like"/>
</dbReference>
<dbReference type="RefSeq" id="WP_209704817.1">
    <property type="nucleotide sequence ID" value="NZ_JAFIDA010000001.1"/>
</dbReference>
<gene>
    <name evidence="3" type="ORF">JOF28_001042</name>
</gene>
<keyword evidence="1" id="KW-1277">Toxin-antitoxin system</keyword>
<dbReference type="InterPro" id="IPR010985">
    <property type="entry name" value="Ribbon_hlx_hlx"/>
</dbReference>
<sequence>MNIATARINLRVSEEARDVIDRAAEMQGVDRTAFMLDAAVTRARSVILEDAILNLTSREVEQVRSLIEAEAEPTPALRRAAQRLEQLGL</sequence>
<evidence type="ECO:0000256" key="1">
    <source>
        <dbReference type="ARBA" id="ARBA00022649"/>
    </source>
</evidence>
<dbReference type="Gene3D" id="1.20.5.780">
    <property type="entry name" value="Single helix bin"/>
    <property type="match status" value="1"/>
</dbReference>
<dbReference type="Proteomes" id="UP000675163">
    <property type="component" value="Unassembled WGS sequence"/>
</dbReference>
<dbReference type="PANTHER" id="PTHR35401">
    <property type="entry name" value="COPG FAMILY HELIX-TURN-HELIX PROTEIN-RELATED-RELATED"/>
    <property type="match status" value="1"/>
</dbReference>
<keyword evidence="4" id="KW-1185">Reference proteome</keyword>